<evidence type="ECO:0000313" key="3">
    <source>
        <dbReference type="EMBL" id="CAB4851498.1"/>
    </source>
</evidence>
<dbReference type="AlphaFoldDB" id="A0A6J7C497"/>
<sequence length="287" mass="27904">MTDPLSGTPASGPDTPGPEATPEQELFVSGLLASLRSDDPAMPEYVAARLDAVLAETRRSANGRPAPAAGMPARSPSSADSGLAPVSRLERKAGGPSLRSFRVLAGVAAAAVLVLGGAVLAWGGLGELGSGNTVTTAESAGGLSSMSDAASAPARAEAPTAEVATGTTGTPLTPGTASTGGTASTDYHLSTLAAQIASLVLTTGTGGTTAAQGPASSQTAPACLSTITGRPDAQALAVADATFEGQPAVIIVVAVPGDITQLEVWAIAPGCTTDDATVLANARVPAP</sequence>
<feature type="region of interest" description="Disordered" evidence="1">
    <location>
        <begin position="1"/>
        <end position="25"/>
    </location>
</feature>
<feature type="transmembrane region" description="Helical" evidence="2">
    <location>
        <begin position="101"/>
        <end position="125"/>
    </location>
</feature>
<organism evidence="3">
    <name type="scientific">freshwater metagenome</name>
    <dbReference type="NCBI Taxonomy" id="449393"/>
    <lineage>
        <taxon>unclassified sequences</taxon>
        <taxon>metagenomes</taxon>
        <taxon>ecological metagenomes</taxon>
    </lineage>
</organism>
<proteinExistence type="predicted"/>
<feature type="compositionally biased region" description="Low complexity" evidence="1">
    <location>
        <begin position="62"/>
        <end position="79"/>
    </location>
</feature>
<gene>
    <name evidence="3" type="ORF">UFOPK3268_01272</name>
</gene>
<keyword evidence="2" id="KW-1133">Transmembrane helix</keyword>
<feature type="compositionally biased region" description="Low complexity" evidence="1">
    <location>
        <begin position="149"/>
        <end position="181"/>
    </location>
</feature>
<evidence type="ECO:0000256" key="2">
    <source>
        <dbReference type="SAM" id="Phobius"/>
    </source>
</evidence>
<name>A0A6J7C497_9ZZZZ</name>
<feature type="compositionally biased region" description="Polar residues" evidence="1">
    <location>
        <begin position="139"/>
        <end position="148"/>
    </location>
</feature>
<dbReference type="EMBL" id="CAFBIZ010000174">
    <property type="protein sequence ID" value="CAB4851498.1"/>
    <property type="molecule type" value="Genomic_DNA"/>
</dbReference>
<accession>A0A6J7C497</accession>
<keyword evidence="2" id="KW-0812">Transmembrane</keyword>
<feature type="region of interest" description="Disordered" evidence="1">
    <location>
        <begin position="58"/>
        <end position="85"/>
    </location>
</feature>
<feature type="region of interest" description="Disordered" evidence="1">
    <location>
        <begin position="139"/>
        <end position="181"/>
    </location>
</feature>
<keyword evidence="2" id="KW-0472">Membrane</keyword>
<protein>
    <submittedName>
        <fullName evidence="3">Unannotated protein</fullName>
    </submittedName>
</protein>
<evidence type="ECO:0000256" key="1">
    <source>
        <dbReference type="SAM" id="MobiDB-lite"/>
    </source>
</evidence>
<reference evidence="3" key="1">
    <citation type="submission" date="2020-05" db="EMBL/GenBank/DDBJ databases">
        <authorList>
            <person name="Chiriac C."/>
            <person name="Salcher M."/>
            <person name="Ghai R."/>
            <person name="Kavagutti S V."/>
        </authorList>
    </citation>
    <scope>NUCLEOTIDE SEQUENCE</scope>
</reference>